<dbReference type="EMBL" id="CP000086">
    <property type="protein sequence ID" value="ABC37390.1"/>
    <property type="molecule type" value="Genomic_DNA"/>
</dbReference>
<keyword evidence="1" id="KW-0046">Antibiotic resistance</keyword>
<evidence type="ECO:0000313" key="2">
    <source>
        <dbReference type="EMBL" id="ABC37390.1"/>
    </source>
</evidence>
<dbReference type="GO" id="GO:0046677">
    <property type="term" value="P:response to antibiotic"/>
    <property type="evidence" value="ECO:0007669"/>
    <property type="project" value="UniProtKB-KW"/>
</dbReference>
<dbReference type="KEGG" id="bte:BTH_I0259"/>
<dbReference type="InterPro" id="IPR000335">
    <property type="entry name" value="Bleomycin-R"/>
</dbReference>
<proteinExistence type="predicted"/>
<gene>
    <name evidence="2" type="ordered locus">BTH_I0259</name>
</gene>
<dbReference type="HOGENOM" id="CLU_2951481_0_0_4"/>
<dbReference type="Pfam" id="PF19581">
    <property type="entry name" value="Glyoxalase_7"/>
    <property type="match status" value="1"/>
</dbReference>
<protein>
    <submittedName>
        <fullName evidence="2">Glyoxalase family protein</fullName>
    </submittedName>
</protein>
<evidence type="ECO:0000313" key="3">
    <source>
        <dbReference type="Proteomes" id="UP000001930"/>
    </source>
</evidence>
<dbReference type="AlphaFoldDB" id="Q2T1Y2"/>
<organism evidence="2 3">
    <name type="scientific">Burkholderia thailandensis (strain ATCC 700388 / DSM 13276 / CCUG 48851 / CIP 106301 / E264)</name>
    <dbReference type="NCBI Taxonomy" id="271848"/>
    <lineage>
        <taxon>Bacteria</taxon>
        <taxon>Pseudomonadati</taxon>
        <taxon>Pseudomonadota</taxon>
        <taxon>Betaproteobacteria</taxon>
        <taxon>Burkholderiales</taxon>
        <taxon>Burkholderiaceae</taxon>
        <taxon>Burkholderia</taxon>
        <taxon>pseudomallei group</taxon>
    </lineage>
</organism>
<accession>Q2T1Y2</accession>
<dbReference type="Proteomes" id="UP000001930">
    <property type="component" value="Chromosome I"/>
</dbReference>
<reference evidence="2 3" key="1">
    <citation type="journal article" date="2005" name="BMC Genomics">
        <title>Bacterial genome adaptation to niches: divergence of the potential virulence genes in three Burkholderia species of different survival strategies.</title>
        <authorList>
            <person name="Kim H.S."/>
            <person name="Schell M.A."/>
            <person name="Yu Y."/>
            <person name="Ulrich R.L."/>
            <person name="Sarria S.H."/>
            <person name="Nierman W.C."/>
            <person name="DeShazer D."/>
        </authorList>
    </citation>
    <scope>NUCLEOTIDE SEQUENCE [LARGE SCALE GENOMIC DNA]</scope>
    <source>
        <strain evidence="3">ATCC 700388 / DSM 13276 / CCUG 48851 / CIP 106301 / E264</strain>
    </source>
</reference>
<evidence type="ECO:0000256" key="1">
    <source>
        <dbReference type="ARBA" id="ARBA00023251"/>
    </source>
</evidence>
<name>Q2T1Y2_BURTA</name>
<keyword evidence="3" id="KW-1185">Reference proteome</keyword>
<sequence length="59" mass="6478">MPLHAEVRRDALILHPSERHGDTTPGSTILVPLEGIDARAAELNGKRNPHARPGVERHD</sequence>